<protein>
    <submittedName>
        <fullName evidence="2">Uncharacterized protein</fullName>
    </submittedName>
</protein>
<evidence type="ECO:0000256" key="1">
    <source>
        <dbReference type="SAM" id="MobiDB-lite"/>
    </source>
</evidence>
<dbReference type="AlphaFoldDB" id="A0A392TMJ5"/>
<name>A0A392TMJ5_9FABA</name>
<reference evidence="2 3" key="1">
    <citation type="journal article" date="2018" name="Front. Plant Sci.">
        <title>Red Clover (Trifolium pratense) and Zigzag Clover (T. medium) - A Picture of Genomic Similarities and Differences.</title>
        <authorList>
            <person name="Dluhosova J."/>
            <person name="Istvanek J."/>
            <person name="Nedelnik J."/>
            <person name="Repkova J."/>
        </authorList>
    </citation>
    <scope>NUCLEOTIDE SEQUENCE [LARGE SCALE GENOMIC DNA]</scope>
    <source>
        <strain evidence="3">cv. 10/8</strain>
        <tissue evidence="2">Leaf</tissue>
    </source>
</reference>
<evidence type="ECO:0000313" key="2">
    <source>
        <dbReference type="EMBL" id="MCI61834.1"/>
    </source>
</evidence>
<keyword evidence="3" id="KW-1185">Reference proteome</keyword>
<feature type="region of interest" description="Disordered" evidence="1">
    <location>
        <begin position="1"/>
        <end position="56"/>
    </location>
</feature>
<dbReference type="EMBL" id="LXQA010607319">
    <property type="protein sequence ID" value="MCI61834.1"/>
    <property type="molecule type" value="Genomic_DNA"/>
</dbReference>
<feature type="compositionally biased region" description="Basic and acidic residues" evidence="1">
    <location>
        <begin position="20"/>
        <end position="37"/>
    </location>
</feature>
<organism evidence="2 3">
    <name type="scientific">Trifolium medium</name>
    <dbReference type="NCBI Taxonomy" id="97028"/>
    <lineage>
        <taxon>Eukaryota</taxon>
        <taxon>Viridiplantae</taxon>
        <taxon>Streptophyta</taxon>
        <taxon>Embryophyta</taxon>
        <taxon>Tracheophyta</taxon>
        <taxon>Spermatophyta</taxon>
        <taxon>Magnoliopsida</taxon>
        <taxon>eudicotyledons</taxon>
        <taxon>Gunneridae</taxon>
        <taxon>Pentapetalae</taxon>
        <taxon>rosids</taxon>
        <taxon>fabids</taxon>
        <taxon>Fabales</taxon>
        <taxon>Fabaceae</taxon>
        <taxon>Papilionoideae</taxon>
        <taxon>50 kb inversion clade</taxon>
        <taxon>NPAAA clade</taxon>
        <taxon>Hologalegina</taxon>
        <taxon>IRL clade</taxon>
        <taxon>Trifolieae</taxon>
        <taxon>Trifolium</taxon>
    </lineage>
</organism>
<feature type="non-terminal residue" evidence="2">
    <location>
        <position position="1"/>
    </location>
</feature>
<evidence type="ECO:0000313" key="3">
    <source>
        <dbReference type="Proteomes" id="UP000265520"/>
    </source>
</evidence>
<accession>A0A392TMJ5</accession>
<sequence>ARRSGTLGDSTVSGAGGEVSENRGYEKQDGESFEKFQCRGTYPSKSSESESERTKD</sequence>
<feature type="compositionally biased region" description="Basic and acidic residues" evidence="1">
    <location>
        <begin position="47"/>
        <end position="56"/>
    </location>
</feature>
<proteinExistence type="predicted"/>
<comment type="caution">
    <text evidence="2">The sequence shown here is derived from an EMBL/GenBank/DDBJ whole genome shotgun (WGS) entry which is preliminary data.</text>
</comment>
<dbReference type="Proteomes" id="UP000265520">
    <property type="component" value="Unassembled WGS sequence"/>
</dbReference>